<dbReference type="AlphaFoldDB" id="A0A0D0PJ15"/>
<reference evidence="2 3" key="1">
    <citation type="submission" date="2013-01" db="EMBL/GenBank/DDBJ databases">
        <authorList>
            <person name="Fiebig A."/>
            <person name="Goeker M."/>
            <person name="Klenk H.-P.P."/>
        </authorList>
    </citation>
    <scope>NUCLEOTIDE SEQUENCE [LARGE SCALE GENOMIC DNA]</scope>
    <source>
        <strain evidence="2 3">DSM 24838</strain>
        <plasmid evidence="2 3">pWENMAR1</plasmid>
    </source>
</reference>
<dbReference type="Gene3D" id="2.150.10.10">
    <property type="entry name" value="Serralysin-like metalloprotease, C-terminal"/>
    <property type="match status" value="1"/>
</dbReference>
<dbReference type="PROSITE" id="PS00330">
    <property type="entry name" value="HEMOLYSIN_CALCIUM"/>
    <property type="match status" value="1"/>
</dbReference>
<dbReference type="InterPro" id="IPR011049">
    <property type="entry name" value="Serralysin-like_metalloprot_C"/>
</dbReference>
<dbReference type="InterPro" id="IPR001343">
    <property type="entry name" value="Hemolysn_Ca-bd"/>
</dbReference>
<protein>
    <submittedName>
        <fullName evidence="2">Hemolysin-type calcium binding protein</fullName>
    </submittedName>
</protein>
<evidence type="ECO:0000313" key="2">
    <source>
        <dbReference type="EMBL" id="KIQ71401.1"/>
    </source>
</evidence>
<evidence type="ECO:0000313" key="3">
    <source>
        <dbReference type="Proteomes" id="UP000035100"/>
    </source>
</evidence>
<dbReference type="Gene3D" id="3.40.33.10">
    <property type="entry name" value="CAP"/>
    <property type="match status" value="1"/>
</dbReference>
<dbReference type="InterPro" id="IPR035940">
    <property type="entry name" value="CAP_sf"/>
</dbReference>
<comment type="caution">
    <text evidence="2">The sequence shown here is derived from an EMBL/GenBank/DDBJ whole genome shotgun (WGS) entry which is preliminary data.</text>
</comment>
<sequence>MLDLVNGARAASGLAPVAMEIRLAAAAADHSAWMLRTEVFSHTGAEGSSHTDRIAAAGYDRDGPWRTTENLALVTADGRPGWTDEVVQLHRNLMDSPGHRVNILDPDVTHLGVGLVTGSWTVSGRPMSAIAVTENFGATSGTAKLHDAGAGFRLVGTGGADRLAEPEPGGIYDGRGGDDRIAGGDGAILLGGGGHDNLTGGARLYGGSGHDRLAGGAGADRLGGGSGIDTFVFDTAPDGAGPDTVLDFERRQDRIEIAAELVGGAAGRIPGAMLRLGDEARDAGDRLLYDPATRTAYLDPDGAGGAAARTLAVFGPDSEIPHGSDLWLI</sequence>
<dbReference type="PRINTS" id="PR00313">
    <property type="entry name" value="CABNDNGRPT"/>
</dbReference>
<dbReference type="eggNOG" id="COG2340">
    <property type="taxonomic scope" value="Bacteria"/>
</dbReference>
<dbReference type="PANTHER" id="PTHR31157">
    <property type="entry name" value="SCP DOMAIN-CONTAINING PROTEIN"/>
    <property type="match status" value="1"/>
</dbReference>
<name>A0A0D0PJ15_9RHOB</name>
<dbReference type="SUPFAM" id="SSF51120">
    <property type="entry name" value="beta-Roll"/>
    <property type="match status" value="1"/>
</dbReference>
<dbReference type="Pfam" id="PF00188">
    <property type="entry name" value="CAP"/>
    <property type="match status" value="1"/>
</dbReference>
<organism evidence="2 3">
    <name type="scientific">Wenxinia marina DSM 24838</name>
    <dbReference type="NCBI Taxonomy" id="1123501"/>
    <lineage>
        <taxon>Bacteria</taxon>
        <taxon>Pseudomonadati</taxon>
        <taxon>Pseudomonadota</taxon>
        <taxon>Alphaproteobacteria</taxon>
        <taxon>Rhodobacterales</taxon>
        <taxon>Roseobacteraceae</taxon>
        <taxon>Wenxinia</taxon>
    </lineage>
</organism>
<dbReference type="EMBL" id="AONG01000001">
    <property type="protein sequence ID" value="KIQ71401.1"/>
    <property type="molecule type" value="Genomic_DNA"/>
</dbReference>
<dbReference type="Pfam" id="PF00353">
    <property type="entry name" value="HemolysinCabind"/>
    <property type="match status" value="1"/>
</dbReference>
<evidence type="ECO:0000259" key="1">
    <source>
        <dbReference type="Pfam" id="PF00188"/>
    </source>
</evidence>
<dbReference type="InterPro" id="IPR018511">
    <property type="entry name" value="Hemolysin-typ_Ca-bd_CS"/>
</dbReference>
<dbReference type="CDD" id="cd05379">
    <property type="entry name" value="CAP_bacterial"/>
    <property type="match status" value="1"/>
</dbReference>
<keyword evidence="3" id="KW-1185">Reference proteome</keyword>
<dbReference type="GO" id="GO:0005509">
    <property type="term" value="F:calcium ion binding"/>
    <property type="evidence" value="ECO:0007669"/>
    <property type="project" value="InterPro"/>
</dbReference>
<keyword evidence="2" id="KW-0614">Plasmid</keyword>
<proteinExistence type="predicted"/>
<feature type="domain" description="SCP" evidence="1">
    <location>
        <begin position="2"/>
        <end position="119"/>
    </location>
</feature>
<dbReference type="eggNOG" id="COG2931">
    <property type="taxonomic scope" value="Bacteria"/>
</dbReference>
<dbReference type="SUPFAM" id="SSF55797">
    <property type="entry name" value="PR-1-like"/>
    <property type="match status" value="1"/>
</dbReference>
<gene>
    <name evidence="2" type="ORF">Wenmar_04111</name>
</gene>
<dbReference type="Proteomes" id="UP000035100">
    <property type="component" value="Plasmid pWENMAR1"/>
</dbReference>
<dbReference type="GO" id="GO:0005615">
    <property type="term" value="C:extracellular space"/>
    <property type="evidence" value="ECO:0007669"/>
    <property type="project" value="InterPro"/>
</dbReference>
<dbReference type="InterPro" id="IPR014044">
    <property type="entry name" value="CAP_dom"/>
</dbReference>
<geneLocation type="plasmid" evidence="2 3">
    <name>pWENMAR1</name>
</geneLocation>
<dbReference type="PANTHER" id="PTHR31157:SF1">
    <property type="entry name" value="SCP DOMAIN-CONTAINING PROTEIN"/>
    <property type="match status" value="1"/>
</dbReference>
<accession>A0A0D0PJ15</accession>